<name>A0A7Y3SZ10_9CLOT</name>
<sequence length="82" mass="9397">MHLYSSGTKGLISNMLSAGDYITVDLLQRFESEQFAGGFMHSLEEIRLEYNSSQRINFTTTQDKTFVIGGRQAEKYYGKFEN</sequence>
<evidence type="ECO:0000313" key="1">
    <source>
        <dbReference type="EMBL" id="NNU77628.1"/>
    </source>
</evidence>
<evidence type="ECO:0000313" key="2">
    <source>
        <dbReference type="Proteomes" id="UP000531659"/>
    </source>
</evidence>
<accession>A0A7Y3SZ10</accession>
<organism evidence="1 2">
    <name type="scientific">Clostridium estertheticum</name>
    <dbReference type="NCBI Taxonomy" id="238834"/>
    <lineage>
        <taxon>Bacteria</taxon>
        <taxon>Bacillati</taxon>
        <taxon>Bacillota</taxon>
        <taxon>Clostridia</taxon>
        <taxon>Eubacteriales</taxon>
        <taxon>Clostridiaceae</taxon>
        <taxon>Clostridium</taxon>
    </lineage>
</organism>
<comment type="caution">
    <text evidence="1">The sequence shown here is derived from an EMBL/GenBank/DDBJ whole genome shotgun (WGS) entry which is preliminary data.</text>
</comment>
<protein>
    <submittedName>
        <fullName evidence="1">Uncharacterized protein</fullName>
    </submittedName>
</protein>
<dbReference type="EMBL" id="JABEYB010000014">
    <property type="protein sequence ID" value="NNU77628.1"/>
    <property type="molecule type" value="Genomic_DNA"/>
</dbReference>
<dbReference type="AlphaFoldDB" id="A0A7Y3SZ10"/>
<dbReference type="Proteomes" id="UP000531659">
    <property type="component" value="Unassembled WGS sequence"/>
</dbReference>
<dbReference type="RefSeq" id="WP_171298263.1">
    <property type="nucleotide sequence ID" value="NZ_CP087098.1"/>
</dbReference>
<reference evidence="1 2" key="1">
    <citation type="submission" date="2020-05" db="EMBL/GenBank/DDBJ databases">
        <title>Complete genome of Clostridium estertheticum subspecies estertheticum, isolated from Vacuum packed lamb meat from New Zealand imported to Switzerland.</title>
        <authorList>
            <person name="Wambui J."/>
            <person name="Stevens M.J.A."/>
            <person name="Stephan R."/>
        </authorList>
    </citation>
    <scope>NUCLEOTIDE SEQUENCE [LARGE SCALE GENOMIC DNA]</scope>
    <source>
        <strain evidence="1 2">CEST001</strain>
    </source>
</reference>
<gene>
    <name evidence="1" type="ORF">HLQ16_16975</name>
</gene>
<proteinExistence type="predicted"/>